<reference evidence="6 7" key="1">
    <citation type="submission" date="2018-08" db="EMBL/GenBank/DDBJ databases">
        <title>A genome reference for cultivated species of the human gut microbiota.</title>
        <authorList>
            <person name="Zou Y."/>
            <person name="Xue W."/>
            <person name="Luo G."/>
        </authorList>
    </citation>
    <scope>NUCLEOTIDE SEQUENCE [LARGE SCALE GENOMIC DNA]</scope>
    <source>
        <strain evidence="6 7">AF20-9LB</strain>
    </source>
</reference>
<reference evidence="5" key="3">
    <citation type="submission" date="2022-10" db="EMBL/GenBank/DDBJ databases">
        <title>Human gut microbiome strain richness.</title>
        <authorList>
            <person name="Chen-Liaw A."/>
        </authorList>
    </citation>
    <scope>NUCLEOTIDE SEQUENCE</scope>
    <source>
        <strain evidence="5">BSD2780120875st1_E1_BSD2780120875_150330</strain>
    </source>
</reference>
<dbReference type="EMBL" id="VWLB01000045">
    <property type="protein sequence ID" value="KAA3924433.1"/>
    <property type="molecule type" value="Genomic_DNA"/>
</dbReference>
<feature type="signal peptide" evidence="1">
    <location>
        <begin position="1"/>
        <end position="20"/>
    </location>
</feature>
<dbReference type="Proteomes" id="UP001219389">
    <property type="component" value="Unassembled WGS sequence"/>
</dbReference>
<evidence type="ECO:0000256" key="1">
    <source>
        <dbReference type="SAM" id="SignalP"/>
    </source>
</evidence>
<reference evidence="8 9" key="2">
    <citation type="journal article" date="2019" name="Nat. Med.">
        <title>A library of human gut bacterial isolates paired with longitudinal multiomics data enables mechanistic microbiome research.</title>
        <authorList>
            <person name="Poyet M."/>
            <person name="Groussin M."/>
            <person name="Gibbons S.M."/>
            <person name="Avila-Pacheco J."/>
            <person name="Jiang X."/>
            <person name="Kearney S.M."/>
            <person name="Perrotta A.R."/>
            <person name="Berdy B."/>
            <person name="Zhao S."/>
            <person name="Lieberman T.D."/>
            <person name="Swanson P.K."/>
            <person name="Smith M."/>
            <person name="Roesemann S."/>
            <person name="Alexander J.E."/>
            <person name="Rich S.A."/>
            <person name="Livny J."/>
            <person name="Vlamakis H."/>
            <person name="Clish C."/>
            <person name="Bullock K."/>
            <person name="Deik A."/>
            <person name="Scott J."/>
            <person name="Pierce K.A."/>
            <person name="Xavier R.J."/>
            <person name="Alm E.J."/>
        </authorList>
    </citation>
    <scope>NUCLEOTIDE SEQUENCE [LARGE SCALE GENOMIC DNA]</scope>
    <source>
        <strain evidence="3 9">BIOML-A160</strain>
        <strain evidence="4 8">BIOML-A163</strain>
    </source>
</reference>
<gene>
    <name evidence="6" type="ORF">DWX70_12445</name>
    <name evidence="4" type="ORF">F3D71_16480</name>
    <name evidence="3" type="ORF">F3F25_22040</name>
    <name evidence="5" type="ORF">PO382_15305</name>
</gene>
<dbReference type="GeneID" id="29453279"/>
<sequence>MKRINLLFMSLLCVWISATAQVGQQSQEPVDSIKNIGYMDSLFQELPEVMIIGERPIVKAEQGKLVYDVPRLVGNLPVDNAYDVVKNLPGIVNMNNSLMLGGQEVTVVINGKVTTLSAEQLDALLKSIPVSRIEKAEVMYSAPARYQVRGPMINLILAPGTGQASSLQGELYTAFNQHHYESLAERGSLLYSGRKFSADLLYSYSYDRDRRITEKEALHTLADGSAHQMDMDEIMTSRTNSHQIRLGMDYSLAEDHLLSLVYTTAFTDSKHYSIATGAQNSVTDSQGDSQLHNAKLDYQTPFGLKAGVAFTSYHSPGSQLLYSTMGTETMNFLSRDKQQINQWRFYAGQEHTLGKGWGLNYGMAYTTALDHSYQKYYDPETDHLLPDNNMASRRREQTLNVYAGLNKSFGDKLSADVSLAAEQYHTDIWNGWSLYPVANLTYMPAAGHVLQLSLSSDKEYPEYWSVQNSISYMGAYSEIQGNPYLKPATNYETSFTYILKSKYVFSAFYSYTKNNEMQTLYQSPERLVEIYKLFNFDFSSQAGLMMTVPFKVKKWLDSRITAIGFRYRQKDSDFWDIPFDRKLYTFVLTMNNTFTLSTKPDLKFTLTGFYQNRAIQGIFDLPRSGNLDAALRYTFAKGKAQLTLKCDDIFNTSTVSTQVRYGLQNVKNHYMRTTRTFGVSFNYKFGGYKEKKREEVDTSRFK</sequence>
<protein>
    <submittedName>
        <fullName evidence="5">Outer membrane beta-barrel family protein</fullName>
    </submittedName>
    <submittedName>
        <fullName evidence="3">Outer membrane beta-barrel protein</fullName>
    </submittedName>
    <submittedName>
        <fullName evidence="6">Signal protein</fullName>
    </submittedName>
</protein>
<dbReference type="AlphaFoldDB" id="A0A139L3A4"/>
<dbReference type="SUPFAM" id="SSF56935">
    <property type="entry name" value="Porins"/>
    <property type="match status" value="1"/>
</dbReference>
<evidence type="ECO:0000313" key="9">
    <source>
        <dbReference type="Proteomes" id="UP000365824"/>
    </source>
</evidence>
<comment type="caution">
    <text evidence="6">The sequence shown here is derived from an EMBL/GenBank/DDBJ whole genome shotgun (WGS) entry which is preliminary data.</text>
</comment>
<evidence type="ECO:0000313" key="6">
    <source>
        <dbReference type="EMBL" id="RGS83401.1"/>
    </source>
</evidence>
<evidence type="ECO:0000313" key="8">
    <source>
        <dbReference type="Proteomes" id="UP000323717"/>
    </source>
</evidence>
<dbReference type="Proteomes" id="UP000323717">
    <property type="component" value="Unassembled WGS sequence"/>
</dbReference>
<name>A0A139L3A4_BACOV</name>
<evidence type="ECO:0000259" key="2">
    <source>
        <dbReference type="Pfam" id="PF14905"/>
    </source>
</evidence>
<dbReference type="Pfam" id="PF14905">
    <property type="entry name" value="OMP_b-brl_3"/>
    <property type="match status" value="1"/>
</dbReference>
<dbReference type="Proteomes" id="UP000365824">
    <property type="component" value="Unassembled WGS sequence"/>
</dbReference>
<dbReference type="Proteomes" id="UP000266492">
    <property type="component" value="Unassembled WGS sequence"/>
</dbReference>
<proteinExistence type="predicted"/>
<dbReference type="EMBL" id="VWLE01000249">
    <property type="protein sequence ID" value="KAA3948827.1"/>
    <property type="molecule type" value="Genomic_DNA"/>
</dbReference>
<dbReference type="STRING" id="28116.Bovatus_00912"/>
<organism evidence="6 7">
    <name type="scientific">Bacteroides ovatus</name>
    <dbReference type="NCBI Taxonomy" id="28116"/>
    <lineage>
        <taxon>Bacteria</taxon>
        <taxon>Pseudomonadati</taxon>
        <taxon>Bacteroidota</taxon>
        <taxon>Bacteroidia</taxon>
        <taxon>Bacteroidales</taxon>
        <taxon>Bacteroidaceae</taxon>
        <taxon>Bacteroides</taxon>
    </lineage>
</organism>
<feature type="chain" id="PRO_5042682061" evidence="1">
    <location>
        <begin position="21"/>
        <end position="702"/>
    </location>
</feature>
<evidence type="ECO:0000313" key="4">
    <source>
        <dbReference type="EMBL" id="KAA3948827.1"/>
    </source>
</evidence>
<keyword evidence="1" id="KW-0732">Signal</keyword>
<evidence type="ECO:0000313" key="7">
    <source>
        <dbReference type="Proteomes" id="UP000266492"/>
    </source>
</evidence>
<dbReference type="KEGG" id="boa:Bovatus_00912"/>
<evidence type="ECO:0000313" key="3">
    <source>
        <dbReference type="EMBL" id="KAA3924433.1"/>
    </source>
</evidence>
<dbReference type="EMBL" id="QRVZ01000009">
    <property type="protein sequence ID" value="RGS83401.1"/>
    <property type="molecule type" value="Genomic_DNA"/>
</dbReference>
<accession>A0A139L3A4</accession>
<dbReference type="RefSeq" id="WP_004295782.1">
    <property type="nucleotide sequence ID" value="NZ_BAABYJ010000001.1"/>
</dbReference>
<evidence type="ECO:0000313" key="5">
    <source>
        <dbReference type="EMBL" id="MDC2743590.1"/>
    </source>
</evidence>
<dbReference type="EMBL" id="JAQNZF010000020">
    <property type="protein sequence ID" value="MDC2743590.1"/>
    <property type="molecule type" value="Genomic_DNA"/>
</dbReference>
<feature type="domain" description="Outer membrane protein beta-barrel" evidence="2">
    <location>
        <begin position="308"/>
        <end position="683"/>
    </location>
</feature>
<dbReference type="InterPro" id="IPR041700">
    <property type="entry name" value="OMP_b-brl_3"/>
</dbReference>